<evidence type="ECO:0000313" key="2">
    <source>
        <dbReference type="EMBL" id="CAA2963638.1"/>
    </source>
</evidence>
<organism evidence="2 3">
    <name type="scientific">Olea europaea subsp. europaea</name>
    <dbReference type="NCBI Taxonomy" id="158383"/>
    <lineage>
        <taxon>Eukaryota</taxon>
        <taxon>Viridiplantae</taxon>
        <taxon>Streptophyta</taxon>
        <taxon>Embryophyta</taxon>
        <taxon>Tracheophyta</taxon>
        <taxon>Spermatophyta</taxon>
        <taxon>Magnoliopsida</taxon>
        <taxon>eudicotyledons</taxon>
        <taxon>Gunneridae</taxon>
        <taxon>Pentapetalae</taxon>
        <taxon>asterids</taxon>
        <taxon>lamiids</taxon>
        <taxon>Lamiales</taxon>
        <taxon>Oleaceae</taxon>
        <taxon>Oleeae</taxon>
        <taxon>Olea</taxon>
    </lineage>
</organism>
<dbReference type="AlphaFoldDB" id="A0A8S0QBG3"/>
<gene>
    <name evidence="2" type="ORF">OLEA9_A015717</name>
</gene>
<dbReference type="Proteomes" id="UP000594638">
    <property type="component" value="Unassembled WGS sequence"/>
</dbReference>
<comment type="caution">
    <text evidence="2">The sequence shown here is derived from an EMBL/GenBank/DDBJ whole genome shotgun (WGS) entry which is preliminary data.</text>
</comment>
<feature type="compositionally biased region" description="Polar residues" evidence="1">
    <location>
        <begin position="60"/>
        <end position="85"/>
    </location>
</feature>
<reference evidence="2 3" key="1">
    <citation type="submission" date="2019-12" db="EMBL/GenBank/DDBJ databases">
        <authorList>
            <person name="Alioto T."/>
            <person name="Alioto T."/>
            <person name="Gomez Garrido J."/>
        </authorList>
    </citation>
    <scope>NUCLEOTIDE SEQUENCE [LARGE SCALE GENOMIC DNA]</scope>
</reference>
<keyword evidence="3" id="KW-1185">Reference proteome</keyword>
<evidence type="ECO:0000256" key="1">
    <source>
        <dbReference type="SAM" id="MobiDB-lite"/>
    </source>
</evidence>
<accession>A0A8S0QBG3</accession>
<evidence type="ECO:0000313" key="3">
    <source>
        <dbReference type="Proteomes" id="UP000594638"/>
    </source>
</evidence>
<dbReference type="Gramene" id="OE9A015717T1">
    <property type="protein sequence ID" value="OE9A015717C1"/>
    <property type="gene ID" value="OE9A015717"/>
</dbReference>
<feature type="region of interest" description="Disordered" evidence="1">
    <location>
        <begin position="56"/>
        <end position="85"/>
    </location>
</feature>
<name>A0A8S0QBG3_OLEEU</name>
<sequence>MMSIKDWVLSQLVSTSLASSRPLSASDSFLSEEPQNVEFDNEGLGHVTTNLTAVPESGEMSCSSNDNQTNQSFSSQPVENPSVSNSSIEKKLDSLAMIEGLQIIFLRLLQRLGLSQDNLMVAKVLYRIHLATLVRAGESDLKRANLRIDRARALAAEQEAAGIPELDFVLRILVFG</sequence>
<protein>
    <submittedName>
        <fullName evidence="2">Uncharacterized protein</fullName>
    </submittedName>
</protein>
<dbReference type="EMBL" id="CACTIH010001811">
    <property type="protein sequence ID" value="CAA2963638.1"/>
    <property type="molecule type" value="Genomic_DNA"/>
</dbReference>
<proteinExistence type="predicted"/>